<keyword evidence="2" id="KW-1185">Reference proteome</keyword>
<dbReference type="RefSeq" id="WP_186846435.1">
    <property type="nucleotide sequence ID" value="NZ_JACOME010000003.1"/>
</dbReference>
<proteinExistence type="predicted"/>
<gene>
    <name evidence="1" type="ORF">H6H04_13095</name>
</gene>
<sequence>MMKKTGISALFIMLIMGLGTQQIYAQKKQKEMKLMKVNYEIEVNVSPQKAWEVLASYGDVGSYHSGIKSSESVNGSGNIAELGCDRVCYLEDGKRKITVKEKIIDIKDGEHYTYEVYDWVNFPLKKMQNTFGVKTVNGKTVIYQTIRYRLKPRIMTWPMKGKMRNSAYEALIAYKHYMETGEKNVSMDVLKKKYKKV</sequence>
<dbReference type="Gene3D" id="3.30.530.20">
    <property type="match status" value="1"/>
</dbReference>
<dbReference type="Proteomes" id="UP000607435">
    <property type="component" value="Unassembled WGS sequence"/>
</dbReference>
<protein>
    <submittedName>
        <fullName evidence="1">SRPBCC family protein</fullName>
    </submittedName>
</protein>
<accession>A0ABR6Y3L3</accession>
<dbReference type="EMBL" id="JACOME010000003">
    <property type="protein sequence ID" value="MBC3847327.1"/>
    <property type="molecule type" value="Genomic_DNA"/>
</dbReference>
<evidence type="ECO:0000313" key="2">
    <source>
        <dbReference type="Proteomes" id="UP000607435"/>
    </source>
</evidence>
<reference evidence="1 2" key="1">
    <citation type="submission" date="2020-08" db="EMBL/GenBank/DDBJ databases">
        <title>Winogradskyella ouciana sp. nov., isolated from the hadal seawater of the Mariana Trench.</title>
        <authorList>
            <person name="He X."/>
        </authorList>
    </citation>
    <scope>NUCLEOTIDE SEQUENCE [LARGE SCALE GENOMIC DNA]</scope>
    <source>
        <strain evidence="1 2">KCTC 22026</strain>
    </source>
</reference>
<dbReference type="InterPro" id="IPR023393">
    <property type="entry name" value="START-like_dom_sf"/>
</dbReference>
<organism evidence="1 2">
    <name type="scientific">Winogradskyella echinorum</name>
    <dbReference type="NCBI Taxonomy" id="538189"/>
    <lineage>
        <taxon>Bacteria</taxon>
        <taxon>Pseudomonadati</taxon>
        <taxon>Bacteroidota</taxon>
        <taxon>Flavobacteriia</taxon>
        <taxon>Flavobacteriales</taxon>
        <taxon>Flavobacteriaceae</taxon>
        <taxon>Winogradskyella</taxon>
    </lineage>
</organism>
<dbReference type="CDD" id="cd07821">
    <property type="entry name" value="PYR_PYL_RCAR_like"/>
    <property type="match status" value="1"/>
</dbReference>
<dbReference type="SUPFAM" id="SSF55961">
    <property type="entry name" value="Bet v1-like"/>
    <property type="match status" value="1"/>
</dbReference>
<name>A0ABR6Y3L3_9FLAO</name>
<dbReference type="Pfam" id="PF10604">
    <property type="entry name" value="Polyketide_cyc2"/>
    <property type="match status" value="1"/>
</dbReference>
<comment type="caution">
    <text evidence="1">The sequence shown here is derived from an EMBL/GenBank/DDBJ whole genome shotgun (WGS) entry which is preliminary data.</text>
</comment>
<dbReference type="InterPro" id="IPR019587">
    <property type="entry name" value="Polyketide_cyclase/dehydratase"/>
</dbReference>
<evidence type="ECO:0000313" key="1">
    <source>
        <dbReference type="EMBL" id="MBC3847327.1"/>
    </source>
</evidence>